<feature type="transmembrane region" description="Helical" evidence="1">
    <location>
        <begin position="61"/>
        <end position="83"/>
    </location>
</feature>
<keyword evidence="3" id="KW-1185">Reference proteome</keyword>
<feature type="transmembrane region" description="Helical" evidence="1">
    <location>
        <begin position="7"/>
        <end position="27"/>
    </location>
</feature>
<evidence type="ECO:0000256" key="1">
    <source>
        <dbReference type="SAM" id="Phobius"/>
    </source>
</evidence>
<keyword evidence="1" id="KW-0812">Transmembrane</keyword>
<keyword evidence="1" id="KW-0472">Membrane</keyword>
<evidence type="ECO:0000313" key="3">
    <source>
        <dbReference type="Proteomes" id="UP000001823"/>
    </source>
</evidence>
<dbReference type="GeneID" id="93002858"/>
<feature type="transmembrane region" description="Helical" evidence="1">
    <location>
        <begin position="95"/>
        <end position="117"/>
    </location>
</feature>
<evidence type="ECO:0000313" key="2">
    <source>
        <dbReference type="EMBL" id="ABG84041.1"/>
    </source>
</evidence>
<organism evidence="2 3">
    <name type="scientific">Clostridium perfringens (strain ATCC 13124 / DSM 756 / JCM 1290 / NCIMB 6125 / NCTC 8237 / Type A)</name>
    <dbReference type="NCBI Taxonomy" id="195103"/>
    <lineage>
        <taxon>Bacteria</taxon>
        <taxon>Bacillati</taxon>
        <taxon>Bacillota</taxon>
        <taxon>Clostridia</taxon>
        <taxon>Eubacteriales</taxon>
        <taxon>Clostridiaceae</taxon>
        <taxon>Clostridium</taxon>
    </lineage>
</organism>
<name>A0A0H2YTF0_CLOP1</name>
<reference evidence="2 3" key="1">
    <citation type="journal article" date="2006" name="Genome Res.">
        <title>Skewed genomic variability in strains of the toxigenic bacterial pathogen, Clostridium perfringens.</title>
        <authorList>
            <person name="Myers G.S."/>
            <person name="Rasko D.A."/>
            <person name="Cheung J.K."/>
            <person name="Ravel J."/>
            <person name="Seshadri R."/>
            <person name="Deboy R.T."/>
            <person name="Ren Q."/>
            <person name="Varga J."/>
            <person name="Awad M.M."/>
            <person name="Brinkac L.M."/>
            <person name="Daugherty S.C."/>
            <person name="Haft D.H."/>
            <person name="Dodson R.J."/>
            <person name="Madupu R."/>
            <person name="Nelson W.C."/>
            <person name="Rosovitz M.J."/>
            <person name="Sullivan S.A."/>
            <person name="Khouri H."/>
            <person name="Dimitrov G.I."/>
            <person name="Watkins K.L."/>
            <person name="Mulligan S."/>
            <person name="Benton J."/>
            <person name="Radune D."/>
            <person name="Fisher D.J."/>
            <person name="Atkins H.S."/>
            <person name="Hiscox T."/>
            <person name="Jost B.H."/>
            <person name="Billington S.J."/>
            <person name="Songer J.G."/>
            <person name="McClane B.A."/>
            <person name="Titball R.W."/>
            <person name="Rood J.I."/>
            <person name="Melville S.B."/>
            <person name="Paulsen I.T."/>
        </authorList>
    </citation>
    <scope>NUCLEOTIDE SEQUENCE [LARGE SCALE GENOMIC DNA]</scope>
    <source>
        <strain evidence="3">ATCC 13124 / DSM 756 / JCM 1290 / NCIMB 6125 / NCTC 8237 / S 107 / Type A</strain>
    </source>
</reference>
<dbReference type="KEGG" id="cpf:CPF_0804"/>
<dbReference type="HOGENOM" id="CLU_1591681_0_0_9"/>
<dbReference type="AlphaFoldDB" id="A0A0H2YTF0"/>
<dbReference type="RefSeq" id="WP_003449220.1">
    <property type="nucleotide sequence ID" value="NC_008261.1"/>
</dbReference>
<sequence length="167" mass="18549">MNTTNKLRNNISTLIMIALSFLIIYLLHDISKAVVGLLCGGKIEFNHGITIVNANYGNFSYALNLILGISIPVLFLFALVLIFNNSLRNGLYHKFTLIFFMCSVLSISVCLIFYPLVSLFTDLGLHTELDELIEVTGLSPLVILVLSLLITTLLVKIASKKNLFKNL</sequence>
<accession>A0A0H2YTF0</accession>
<dbReference type="Proteomes" id="UP000001823">
    <property type="component" value="Chromosome"/>
</dbReference>
<dbReference type="PaxDb" id="195103-CPF_0804"/>
<dbReference type="EMBL" id="CP000246">
    <property type="protein sequence ID" value="ABG84041.1"/>
    <property type="molecule type" value="Genomic_DNA"/>
</dbReference>
<proteinExistence type="predicted"/>
<protein>
    <submittedName>
        <fullName evidence="2">Uncharacterized protein</fullName>
    </submittedName>
</protein>
<keyword evidence="1" id="KW-1133">Transmembrane helix</keyword>
<feature type="transmembrane region" description="Helical" evidence="1">
    <location>
        <begin position="137"/>
        <end position="158"/>
    </location>
</feature>
<gene>
    <name evidence="2" type="ordered locus">CPF_0804</name>
</gene>